<evidence type="ECO:0000256" key="4">
    <source>
        <dbReference type="SAM" id="MobiDB-lite"/>
    </source>
</evidence>
<dbReference type="SUPFAM" id="SSF118310">
    <property type="entry name" value="AN1-like Zinc finger"/>
    <property type="match status" value="1"/>
</dbReference>
<dbReference type="EMBL" id="HBNR01014708">
    <property type="protein sequence ID" value="CAE4569927.1"/>
    <property type="molecule type" value="Transcribed_RNA"/>
</dbReference>
<dbReference type="AlphaFoldDB" id="A0A7S4USR9"/>
<name>A0A7S4USR9_9DINO</name>
<sequence length="252" mass="28184">MAGPGSEGRNSEKASPAASGDDRECGFCGRRISLVESVMRCRCGLVFCERHRPVESHSCTFDWQGMQQQRLARENPKVICRASSIASAGSWCSEYEKHHPLARADERRTVAEETEGILGDIIAWSSTAFLPCGVWLFLVQRRLLLLPQQLVLGYLLGLAVSRWLPQLLGCPTSSCRFCVFSWDAISMGTLPWCFEAECERLKEHLIFLLTHGKRNCLTSRLYNGPRTLPHIFRTVSSRLQELTSGTGRSCCG</sequence>
<dbReference type="InterPro" id="IPR000058">
    <property type="entry name" value="Znf_AN1"/>
</dbReference>
<dbReference type="InterPro" id="IPR050652">
    <property type="entry name" value="AN1_A20_ZnFinger"/>
</dbReference>
<protein>
    <recommendedName>
        <fullName evidence="5">AN1-type domain-containing protein</fullName>
    </recommendedName>
</protein>
<dbReference type="PANTHER" id="PTHR10634">
    <property type="entry name" value="AN1-TYPE ZINC FINGER PROTEIN"/>
    <property type="match status" value="1"/>
</dbReference>
<evidence type="ECO:0000313" key="6">
    <source>
        <dbReference type="EMBL" id="CAE4569927.1"/>
    </source>
</evidence>
<evidence type="ECO:0000256" key="1">
    <source>
        <dbReference type="ARBA" id="ARBA00022723"/>
    </source>
</evidence>
<accession>A0A7S4USR9</accession>
<dbReference type="SMART" id="SM00154">
    <property type="entry name" value="ZnF_AN1"/>
    <property type="match status" value="1"/>
</dbReference>
<evidence type="ECO:0000259" key="5">
    <source>
        <dbReference type="SMART" id="SM00154"/>
    </source>
</evidence>
<dbReference type="GO" id="GO:0008270">
    <property type="term" value="F:zinc ion binding"/>
    <property type="evidence" value="ECO:0007669"/>
    <property type="project" value="UniProtKB-KW"/>
</dbReference>
<keyword evidence="3" id="KW-0862">Zinc</keyword>
<dbReference type="InterPro" id="IPR035896">
    <property type="entry name" value="AN1-like_Znf"/>
</dbReference>
<keyword evidence="1" id="KW-0479">Metal-binding</keyword>
<keyword evidence="2" id="KW-0863">Zinc-finger</keyword>
<gene>
    <name evidence="6" type="ORF">AMON00008_LOCUS9546</name>
</gene>
<organism evidence="6">
    <name type="scientific">Alexandrium monilatum</name>
    <dbReference type="NCBI Taxonomy" id="311494"/>
    <lineage>
        <taxon>Eukaryota</taxon>
        <taxon>Sar</taxon>
        <taxon>Alveolata</taxon>
        <taxon>Dinophyceae</taxon>
        <taxon>Gonyaulacales</taxon>
        <taxon>Pyrocystaceae</taxon>
        <taxon>Alexandrium</taxon>
    </lineage>
</organism>
<dbReference type="Pfam" id="PF01428">
    <property type="entry name" value="zf-AN1"/>
    <property type="match status" value="1"/>
</dbReference>
<feature type="domain" description="AN1-type" evidence="5">
    <location>
        <begin position="25"/>
        <end position="64"/>
    </location>
</feature>
<reference evidence="6" key="1">
    <citation type="submission" date="2021-01" db="EMBL/GenBank/DDBJ databases">
        <authorList>
            <person name="Corre E."/>
            <person name="Pelletier E."/>
            <person name="Niang G."/>
            <person name="Scheremetjew M."/>
            <person name="Finn R."/>
            <person name="Kale V."/>
            <person name="Holt S."/>
            <person name="Cochrane G."/>
            <person name="Meng A."/>
            <person name="Brown T."/>
            <person name="Cohen L."/>
        </authorList>
    </citation>
    <scope>NUCLEOTIDE SEQUENCE</scope>
    <source>
        <strain evidence="6">CCMP3105</strain>
    </source>
</reference>
<proteinExistence type="predicted"/>
<dbReference type="Gene3D" id="4.10.1110.10">
    <property type="entry name" value="AN1-like Zinc finger"/>
    <property type="match status" value="1"/>
</dbReference>
<evidence type="ECO:0000256" key="3">
    <source>
        <dbReference type="ARBA" id="ARBA00022833"/>
    </source>
</evidence>
<feature type="region of interest" description="Disordered" evidence="4">
    <location>
        <begin position="1"/>
        <end position="23"/>
    </location>
</feature>
<evidence type="ECO:0000256" key="2">
    <source>
        <dbReference type="ARBA" id="ARBA00022771"/>
    </source>
</evidence>